<dbReference type="EMBL" id="JACBZD010000001">
    <property type="protein sequence ID" value="NYI03878.1"/>
    <property type="molecule type" value="Genomic_DNA"/>
</dbReference>
<dbReference type="Proteomes" id="UP000567795">
    <property type="component" value="Unassembled WGS sequence"/>
</dbReference>
<dbReference type="InterPro" id="IPR036465">
    <property type="entry name" value="vWFA_dom_sf"/>
</dbReference>
<feature type="chain" id="PRO_5032817710" description="VWFA domain-containing protein" evidence="3">
    <location>
        <begin position="28"/>
        <end position="725"/>
    </location>
</feature>
<evidence type="ECO:0000256" key="3">
    <source>
        <dbReference type="SAM" id="SignalP"/>
    </source>
</evidence>
<keyword evidence="1" id="KW-0677">Repeat</keyword>
<feature type="region of interest" description="Disordered" evidence="2">
    <location>
        <begin position="427"/>
        <end position="513"/>
    </location>
</feature>
<dbReference type="SMART" id="SM00327">
    <property type="entry name" value="VWA"/>
    <property type="match status" value="1"/>
</dbReference>
<organism evidence="5 6">
    <name type="scientific">Allostreptomyces psammosilenae</name>
    <dbReference type="NCBI Taxonomy" id="1892865"/>
    <lineage>
        <taxon>Bacteria</taxon>
        <taxon>Bacillati</taxon>
        <taxon>Actinomycetota</taxon>
        <taxon>Actinomycetes</taxon>
        <taxon>Kitasatosporales</taxon>
        <taxon>Streptomycetaceae</taxon>
        <taxon>Allostreptomyces</taxon>
    </lineage>
</organism>
<accession>A0A853A0G1</accession>
<sequence length="725" mass="73840">MQGLRLRSGVFRLVLATVLLVTGSTAAAGLAALDREAEPLVTPPVVERAVDPGGEITVDKRVTTRAIPPRPDVVLLVDGTGSMSDTIGNVRRNLGLITSAVRESQPDSQFAVATYGDVLDGPRAFEVLQPLTADLDAVQRGVDALTADRGGSSPGPAEDWIHALWQIAHGAGGTIDFRPGSSPIIVLVGDASSHDPSLGYSLQDAVTALRTLPARVLAIDVDTPVGDGLNGINDNGQGYFERPPPASAPDQGRKIAEATGGRLFDRIDPDAVARTIAEGLANLPTTVTHRLVDCSPHLTVDLQPPSVQLTSGQQAAFTETIRVSPDAPGGAVLTCAVQFAVGTAGGNGDPELRQTISITVNDVVAPVVTVDDRRARATGPDGAVIDYTATAEDAVDGPLTVKCTPPSGSVFPVGSTTVTCTATDAAGNTGTDTATFVVIPFPGPPPSTGRPTPPPPNVPSFPPSSPPPASSPPATTPPAATPPASTPPAATPPATSPPPPPPPPPGTPPSADVAVTVAVTPSPAYAGSEVLVRLTLTNAGPDTASGVSVTAALPEVDDPAGRAVAAQTGCTDTEPCTLVPGARTEVTIPVTYREPVDGVVRATVSADQGDPARGNNTAAAGLRVLRPELTVTPGIGVPGQVVQARGRDFPPGTVVELTWQPGITATAAPVRVGPDGTFVAQMLILRKDRLGERELRASGPGYEPLSVPFLVVPRSIQPPDFAGRG</sequence>
<keyword evidence="6" id="KW-1185">Reference proteome</keyword>
<evidence type="ECO:0000256" key="2">
    <source>
        <dbReference type="SAM" id="MobiDB-lite"/>
    </source>
</evidence>
<name>A0A853A0G1_9ACTN</name>
<dbReference type="SUPFAM" id="SSF53300">
    <property type="entry name" value="vWA-like"/>
    <property type="match status" value="1"/>
</dbReference>
<dbReference type="RefSeq" id="WP_312892415.1">
    <property type="nucleotide sequence ID" value="NZ_JACBZD010000001.1"/>
</dbReference>
<evidence type="ECO:0000256" key="1">
    <source>
        <dbReference type="ARBA" id="ARBA00022737"/>
    </source>
</evidence>
<dbReference type="Pfam" id="PF01345">
    <property type="entry name" value="DUF11"/>
    <property type="match status" value="1"/>
</dbReference>
<feature type="compositionally biased region" description="Pro residues" evidence="2">
    <location>
        <begin position="441"/>
        <end position="508"/>
    </location>
</feature>
<keyword evidence="3" id="KW-0732">Signal</keyword>
<dbReference type="InterPro" id="IPR001434">
    <property type="entry name" value="OmcB-like_DUF11"/>
</dbReference>
<evidence type="ECO:0000259" key="4">
    <source>
        <dbReference type="PROSITE" id="PS50234"/>
    </source>
</evidence>
<dbReference type="CDD" id="cd00198">
    <property type="entry name" value="vWFA"/>
    <property type="match status" value="1"/>
</dbReference>
<evidence type="ECO:0000313" key="6">
    <source>
        <dbReference type="Proteomes" id="UP000567795"/>
    </source>
</evidence>
<dbReference type="InterPro" id="IPR013783">
    <property type="entry name" value="Ig-like_fold"/>
</dbReference>
<evidence type="ECO:0000313" key="5">
    <source>
        <dbReference type="EMBL" id="NYI03878.1"/>
    </source>
</evidence>
<dbReference type="Gene3D" id="3.40.50.410">
    <property type="entry name" value="von Willebrand factor, type A domain"/>
    <property type="match status" value="1"/>
</dbReference>
<dbReference type="Pfam" id="PF02494">
    <property type="entry name" value="HYR"/>
    <property type="match status" value="1"/>
</dbReference>
<dbReference type="Gene3D" id="2.60.40.10">
    <property type="entry name" value="Immunoglobulins"/>
    <property type="match status" value="2"/>
</dbReference>
<dbReference type="PROSITE" id="PS50234">
    <property type="entry name" value="VWFA"/>
    <property type="match status" value="1"/>
</dbReference>
<dbReference type="GO" id="GO:0005975">
    <property type="term" value="P:carbohydrate metabolic process"/>
    <property type="evidence" value="ECO:0007669"/>
    <property type="project" value="UniProtKB-ARBA"/>
</dbReference>
<dbReference type="Pfam" id="PF00092">
    <property type="entry name" value="VWA"/>
    <property type="match status" value="1"/>
</dbReference>
<reference evidence="5 6" key="1">
    <citation type="submission" date="2020-07" db="EMBL/GenBank/DDBJ databases">
        <title>Sequencing the genomes of 1000 actinobacteria strains.</title>
        <authorList>
            <person name="Klenk H.-P."/>
        </authorList>
    </citation>
    <scope>NUCLEOTIDE SEQUENCE [LARGE SCALE GENOMIC DNA]</scope>
    <source>
        <strain evidence="5 6">DSM 42178</strain>
    </source>
</reference>
<feature type="domain" description="VWFA" evidence="4">
    <location>
        <begin position="72"/>
        <end position="267"/>
    </location>
</feature>
<dbReference type="InterPro" id="IPR003410">
    <property type="entry name" value="HYR_dom"/>
</dbReference>
<comment type="caution">
    <text evidence="5">The sequence shown here is derived from an EMBL/GenBank/DDBJ whole genome shotgun (WGS) entry which is preliminary data.</text>
</comment>
<protein>
    <recommendedName>
        <fullName evidence="4">VWFA domain-containing protein</fullName>
    </recommendedName>
</protein>
<gene>
    <name evidence="5" type="ORF">FHU37_000821</name>
</gene>
<dbReference type="PRINTS" id="PR01217">
    <property type="entry name" value="PRICHEXTENSN"/>
</dbReference>
<dbReference type="InterPro" id="IPR002035">
    <property type="entry name" value="VWF_A"/>
</dbReference>
<proteinExistence type="predicted"/>
<dbReference type="AlphaFoldDB" id="A0A853A0G1"/>
<feature type="signal peptide" evidence="3">
    <location>
        <begin position="1"/>
        <end position="27"/>
    </location>
</feature>